<dbReference type="Proteomes" id="UP001642540">
    <property type="component" value="Unassembled WGS sequence"/>
</dbReference>
<reference evidence="2 3" key="1">
    <citation type="submission" date="2024-08" db="EMBL/GenBank/DDBJ databases">
        <authorList>
            <person name="Cucini C."/>
            <person name="Frati F."/>
        </authorList>
    </citation>
    <scope>NUCLEOTIDE SEQUENCE [LARGE SCALE GENOMIC DNA]</scope>
</reference>
<evidence type="ECO:0000313" key="2">
    <source>
        <dbReference type="EMBL" id="CAL8121488.1"/>
    </source>
</evidence>
<evidence type="ECO:0000313" key="3">
    <source>
        <dbReference type="Proteomes" id="UP001642540"/>
    </source>
</evidence>
<organism evidence="2 3">
    <name type="scientific">Orchesella dallaii</name>
    <dbReference type="NCBI Taxonomy" id="48710"/>
    <lineage>
        <taxon>Eukaryota</taxon>
        <taxon>Metazoa</taxon>
        <taxon>Ecdysozoa</taxon>
        <taxon>Arthropoda</taxon>
        <taxon>Hexapoda</taxon>
        <taxon>Collembola</taxon>
        <taxon>Entomobryomorpha</taxon>
        <taxon>Entomobryoidea</taxon>
        <taxon>Orchesellidae</taxon>
        <taxon>Orchesellinae</taxon>
        <taxon>Orchesella</taxon>
    </lineage>
</organism>
<gene>
    <name evidence="2" type="ORF">ODALV1_LOCUS19408</name>
</gene>
<keyword evidence="3" id="KW-1185">Reference proteome</keyword>
<comment type="caution">
    <text evidence="2">The sequence shown here is derived from an EMBL/GenBank/DDBJ whole genome shotgun (WGS) entry which is preliminary data.</text>
</comment>
<dbReference type="EMBL" id="CAXLJM020000065">
    <property type="protein sequence ID" value="CAL8121488.1"/>
    <property type="molecule type" value="Genomic_DNA"/>
</dbReference>
<name>A0ABP1R6J1_9HEXA</name>
<proteinExistence type="predicted"/>
<evidence type="ECO:0000256" key="1">
    <source>
        <dbReference type="SAM" id="MobiDB-lite"/>
    </source>
</evidence>
<protein>
    <submittedName>
        <fullName evidence="2">Uncharacterized protein</fullName>
    </submittedName>
</protein>
<feature type="region of interest" description="Disordered" evidence="1">
    <location>
        <begin position="191"/>
        <end position="235"/>
    </location>
</feature>
<accession>A0ABP1R6J1</accession>
<sequence length="235" mass="25154">MNSSGTYGYYPPNYVTAYDSSGLYLTRDYFRIVAEKWWQSQNLFNDGTPIMVDGVLITPKYNALQSVIWDCGCNNCVMSVHNFLEALIVTNGKVGATISSYGPNFSNILTSGRFPQVRLVTGSKSTGMKGSAWRPENEIVYASMNLPLAPGGGNGSGLLPTPLPTDYMGMGQQGMMPGANGYGQGNNYPNGYTKAVPTTRKNQGKSGGQAAPKNAGFADTAAKSKVNIDNGNDQR</sequence>